<evidence type="ECO:0000313" key="3">
    <source>
        <dbReference type="EMBL" id="KAJ2680910.1"/>
    </source>
</evidence>
<feature type="region of interest" description="Disordered" evidence="1">
    <location>
        <begin position="159"/>
        <end position="194"/>
    </location>
</feature>
<feature type="transmembrane region" description="Helical" evidence="2">
    <location>
        <begin position="81"/>
        <end position="102"/>
    </location>
</feature>
<feature type="compositionally biased region" description="Low complexity" evidence="1">
    <location>
        <begin position="159"/>
        <end position="169"/>
    </location>
</feature>
<keyword evidence="2" id="KW-1133">Transmembrane helix</keyword>
<sequence>MNTTYPPQPMPSRYPPGVVESVRQQRIATTRRRFFISIFFQIVFIAVFAALLGYYINRDHNRNNNNNNDGFYYYDSNWFRWYLGLLIALLALDVLLLLYVIWRYRRAVAWLKSPRTTDEQIMLGYNIEGEGGVVIMQPVGMYNQGNQYYQQPPAAYMAPQNPGGQYNQYNPPPYGNPSGAHLYGANEPSPDVKR</sequence>
<organism evidence="3 4">
    <name type="scientific">Coemansia spiralis</name>
    <dbReference type="NCBI Taxonomy" id="417178"/>
    <lineage>
        <taxon>Eukaryota</taxon>
        <taxon>Fungi</taxon>
        <taxon>Fungi incertae sedis</taxon>
        <taxon>Zoopagomycota</taxon>
        <taxon>Kickxellomycotina</taxon>
        <taxon>Kickxellomycetes</taxon>
        <taxon>Kickxellales</taxon>
        <taxon>Kickxellaceae</taxon>
        <taxon>Coemansia</taxon>
    </lineage>
</organism>
<evidence type="ECO:0000256" key="1">
    <source>
        <dbReference type="SAM" id="MobiDB-lite"/>
    </source>
</evidence>
<dbReference type="OrthoDB" id="5587634at2759"/>
<keyword evidence="2" id="KW-0812">Transmembrane</keyword>
<gene>
    <name evidence="3" type="ORF">GGI25_000214</name>
</gene>
<evidence type="ECO:0000313" key="4">
    <source>
        <dbReference type="Proteomes" id="UP001151518"/>
    </source>
</evidence>
<comment type="caution">
    <text evidence="3">The sequence shown here is derived from an EMBL/GenBank/DDBJ whole genome shotgun (WGS) entry which is preliminary data.</text>
</comment>
<accession>A0A9W8GCT6</accession>
<dbReference type="Proteomes" id="UP001151518">
    <property type="component" value="Unassembled WGS sequence"/>
</dbReference>
<protein>
    <submittedName>
        <fullName evidence="3">Uncharacterized protein</fullName>
    </submittedName>
</protein>
<evidence type="ECO:0000256" key="2">
    <source>
        <dbReference type="SAM" id="Phobius"/>
    </source>
</evidence>
<reference evidence="3" key="1">
    <citation type="submission" date="2022-07" db="EMBL/GenBank/DDBJ databases">
        <title>Phylogenomic reconstructions and comparative analyses of Kickxellomycotina fungi.</title>
        <authorList>
            <person name="Reynolds N.K."/>
            <person name="Stajich J.E."/>
            <person name="Barry K."/>
            <person name="Grigoriev I.V."/>
            <person name="Crous P."/>
            <person name="Smith M.E."/>
        </authorList>
    </citation>
    <scope>NUCLEOTIDE SEQUENCE</scope>
    <source>
        <strain evidence="3">NRRL 3115</strain>
    </source>
</reference>
<name>A0A9W8GCT6_9FUNG</name>
<keyword evidence="2" id="KW-0472">Membrane</keyword>
<feature type="transmembrane region" description="Helical" evidence="2">
    <location>
        <begin position="34"/>
        <end position="56"/>
    </location>
</feature>
<proteinExistence type="predicted"/>
<dbReference type="AlphaFoldDB" id="A0A9W8GCT6"/>
<dbReference type="EMBL" id="JANBTW010000002">
    <property type="protein sequence ID" value="KAJ2680910.1"/>
    <property type="molecule type" value="Genomic_DNA"/>
</dbReference>